<feature type="transmembrane region" description="Helical" evidence="1">
    <location>
        <begin position="12"/>
        <end position="39"/>
    </location>
</feature>
<organism evidence="2">
    <name type="scientific">uncultured Solirubrobacteraceae bacterium</name>
    <dbReference type="NCBI Taxonomy" id="1162706"/>
    <lineage>
        <taxon>Bacteria</taxon>
        <taxon>Bacillati</taxon>
        <taxon>Actinomycetota</taxon>
        <taxon>Thermoleophilia</taxon>
        <taxon>Solirubrobacterales</taxon>
        <taxon>Solirubrobacteraceae</taxon>
        <taxon>environmental samples</taxon>
    </lineage>
</organism>
<gene>
    <name evidence="2" type="ORF">AVDCRST_MAG65-1960</name>
</gene>
<dbReference type="AlphaFoldDB" id="A0A6J4SBD6"/>
<accession>A0A6J4SBD6</accession>
<proteinExistence type="predicted"/>
<keyword evidence="1" id="KW-0812">Transmembrane</keyword>
<evidence type="ECO:0000313" key="2">
    <source>
        <dbReference type="EMBL" id="CAA9489761.1"/>
    </source>
</evidence>
<reference evidence="2" key="1">
    <citation type="submission" date="2020-02" db="EMBL/GenBank/DDBJ databases">
        <authorList>
            <person name="Meier V. D."/>
        </authorList>
    </citation>
    <scope>NUCLEOTIDE SEQUENCE</scope>
    <source>
        <strain evidence="2">AVDCRST_MAG65</strain>
    </source>
</reference>
<dbReference type="EMBL" id="CADCVL010000350">
    <property type="protein sequence ID" value="CAA9489761.1"/>
    <property type="molecule type" value="Genomic_DNA"/>
</dbReference>
<keyword evidence="1" id="KW-0472">Membrane</keyword>
<keyword evidence="1" id="KW-1133">Transmembrane helix</keyword>
<sequence>MKGVTPWSEVAVSLALIVGLLCAWLLAGLVCVALCVSAARGDRGQARASISLVRRPRRFARGLEPIS</sequence>
<evidence type="ECO:0000256" key="1">
    <source>
        <dbReference type="SAM" id="Phobius"/>
    </source>
</evidence>
<protein>
    <submittedName>
        <fullName evidence="2">Uncharacterized protein</fullName>
    </submittedName>
</protein>
<name>A0A6J4SBD6_9ACTN</name>